<evidence type="ECO:0000313" key="1">
    <source>
        <dbReference type="EMBL" id="ATZ93800.1"/>
    </source>
</evidence>
<dbReference type="OrthoDB" id="6835762at2"/>
<dbReference type="EMBL" id="CP025003">
    <property type="protein sequence ID" value="ATZ93800.1"/>
    <property type="molecule type" value="Genomic_DNA"/>
</dbReference>
<dbReference type="GeneID" id="66564143"/>
<name>A0A2K8QM34_9GAMM</name>
<organism evidence="1 2">
    <name type="scientific">Dickeya fangzhongdai</name>
    <dbReference type="NCBI Taxonomy" id="1778540"/>
    <lineage>
        <taxon>Bacteria</taxon>
        <taxon>Pseudomonadati</taxon>
        <taxon>Pseudomonadota</taxon>
        <taxon>Gammaproteobacteria</taxon>
        <taxon>Enterobacterales</taxon>
        <taxon>Pectobacteriaceae</taxon>
        <taxon>Dickeya</taxon>
    </lineage>
</organism>
<gene>
    <name evidence="1" type="ORF">CVE23_07290</name>
</gene>
<proteinExistence type="predicted"/>
<protein>
    <submittedName>
        <fullName evidence="1">DUF535 domain-containing protein</fullName>
    </submittedName>
</protein>
<dbReference type="RefSeq" id="WP_038918384.1">
    <property type="nucleotide sequence ID" value="NZ_BMJF01000010.1"/>
</dbReference>
<dbReference type="GO" id="GO:0006974">
    <property type="term" value="P:DNA damage response"/>
    <property type="evidence" value="ECO:0007669"/>
    <property type="project" value="TreeGrafter"/>
</dbReference>
<dbReference type="PANTHER" id="PTHR38785:SF1">
    <property type="entry name" value="HOMOLOG OF VIRK"/>
    <property type="match status" value="1"/>
</dbReference>
<dbReference type="AlphaFoldDB" id="A0A2K8QM34"/>
<dbReference type="Pfam" id="PF04393">
    <property type="entry name" value="DUF535"/>
    <property type="match status" value="1"/>
</dbReference>
<dbReference type="PANTHER" id="PTHR38785">
    <property type="entry name" value="HOMOLOG OF VIRK"/>
    <property type="match status" value="1"/>
</dbReference>
<dbReference type="InterPro" id="IPR007488">
    <property type="entry name" value="DUF535"/>
</dbReference>
<accession>A0A2K8QM34</accession>
<dbReference type="Proteomes" id="UP000231901">
    <property type="component" value="Chromosome"/>
</dbReference>
<reference evidence="2" key="1">
    <citation type="journal article" date="2018" name="Genome Announc.">
        <title>Complete genome sequence of a Dickeya fangzhongdai type strain causing bleeding canker of pear tree trunks.</title>
        <authorList>
            <person name="Zhao Y."/>
            <person name="Tian Y."/>
            <person name="Li X."/>
            <person name="Hu B."/>
        </authorList>
    </citation>
    <scope>NUCLEOTIDE SEQUENCE [LARGE SCALE GENOMIC DNA]</scope>
    <source>
        <strain evidence="2">DSM 101947</strain>
    </source>
</reference>
<sequence>MEKSSSLSLFYQLLKGNFFSEKIWRKTDIKAKFLLRSLLMPSITLRYLKNIIEIPAMQKAVKIRPMLPTKIHRPYLSATLHAAERADAICTHYTFVDQLANPFLKQAFLSLDDYCLARFSGKNGESFSLICSTSRYDKEGEATLRIRFNDVVLASLTFSVMRDQNQLAIMIGGLQGKGRDQTRELTKDASKACFGLFPKRLLLECLLTLAGLTGIHRILAVGDENHVYQCLRYCYRKNKVRFSSYSEFWQSINADRNATGLYQLPQIITRKTLDELPSRKRAQYQRRYQLLDDINAQIRLTLGHSASSDTLHRIAS</sequence>
<keyword evidence="2" id="KW-1185">Reference proteome</keyword>
<dbReference type="KEGG" id="dfn:CVE23_07290"/>
<evidence type="ECO:0000313" key="2">
    <source>
        <dbReference type="Proteomes" id="UP000231901"/>
    </source>
</evidence>